<dbReference type="SUPFAM" id="SSF64288">
    <property type="entry name" value="Chorismate lyase-like"/>
    <property type="match status" value="1"/>
</dbReference>
<gene>
    <name evidence="5" type="ORF">FD09_GL002388</name>
</gene>
<evidence type="ECO:0000313" key="6">
    <source>
        <dbReference type="Proteomes" id="UP000051330"/>
    </source>
</evidence>
<reference evidence="5 6" key="1">
    <citation type="journal article" date="2015" name="Genome Announc.">
        <title>Expanding the biotechnology potential of lactobacilli through comparative genomics of 213 strains and associated genera.</title>
        <authorList>
            <person name="Sun Z."/>
            <person name="Harris H.M."/>
            <person name="McCann A."/>
            <person name="Guo C."/>
            <person name="Argimon S."/>
            <person name="Zhang W."/>
            <person name="Yang X."/>
            <person name="Jeffery I.B."/>
            <person name="Cooney J.C."/>
            <person name="Kagawa T.F."/>
            <person name="Liu W."/>
            <person name="Song Y."/>
            <person name="Salvetti E."/>
            <person name="Wrobel A."/>
            <person name="Rasinkangas P."/>
            <person name="Parkhill J."/>
            <person name="Rea M.C."/>
            <person name="O'Sullivan O."/>
            <person name="Ritari J."/>
            <person name="Douillard F.P."/>
            <person name="Paul Ross R."/>
            <person name="Yang R."/>
            <person name="Briner A.E."/>
            <person name="Felis G.E."/>
            <person name="de Vos W.M."/>
            <person name="Barrangou R."/>
            <person name="Klaenhammer T.R."/>
            <person name="Caufield P.W."/>
            <person name="Cui Y."/>
            <person name="Zhang H."/>
            <person name="O'Toole P.W."/>
        </authorList>
    </citation>
    <scope>NUCLEOTIDE SEQUENCE [LARGE SCALE GENOMIC DNA]</scope>
    <source>
        <strain evidence="5 6">DSM 12744</strain>
    </source>
</reference>
<sequence>MSTYEQPLHEQLVELLRHKITQEMHPHDRLPSERMLTQTYQVSRNTVRMALSELEMMGYIYRQHGKGTFVANRVANPTNLTTTYSFSDQMRAEGRHPETRILYLQQLEAPKFLAAHMNLPLGAPIFKLKRIRCADGVPLMVERTFLPVRIFPGLTVAQLTDHSLYHVMAEDYGVKVAEANEAFYAGIINGKDAQRLTVPAGSPCLNVQRSTTDPQERIVEYTLSVCRGDQFVYQVRHVNVAQS</sequence>
<dbReference type="CDD" id="cd07377">
    <property type="entry name" value="WHTH_GntR"/>
    <property type="match status" value="1"/>
</dbReference>
<dbReference type="PANTHER" id="PTHR44846:SF1">
    <property type="entry name" value="MANNOSYL-D-GLYCERATE TRANSPORT_METABOLISM SYSTEM REPRESSOR MNGR-RELATED"/>
    <property type="match status" value="1"/>
</dbReference>
<evidence type="ECO:0000256" key="2">
    <source>
        <dbReference type="ARBA" id="ARBA00023125"/>
    </source>
</evidence>
<dbReference type="InterPro" id="IPR011663">
    <property type="entry name" value="UTRA"/>
</dbReference>
<protein>
    <submittedName>
        <fullName evidence="5">Transcriptional regulator, GntR family</fullName>
    </submittedName>
</protein>
<dbReference type="PRINTS" id="PR00035">
    <property type="entry name" value="HTHGNTR"/>
</dbReference>
<dbReference type="RefSeq" id="WP_057819642.1">
    <property type="nucleotide sequence ID" value="NZ_AZEC01000005.1"/>
</dbReference>
<dbReference type="GO" id="GO:0045892">
    <property type="term" value="P:negative regulation of DNA-templated transcription"/>
    <property type="evidence" value="ECO:0007669"/>
    <property type="project" value="TreeGrafter"/>
</dbReference>
<organism evidence="5 6">
    <name type="scientific">Schleiferilactobacillus perolens DSM 12744</name>
    <dbReference type="NCBI Taxonomy" id="1423792"/>
    <lineage>
        <taxon>Bacteria</taxon>
        <taxon>Bacillati</taxon>
        <taxon>Bacillota</taxon>
        <taxon>Bacilli</taxon>
        <taxon>Lactobacillales</taxon>
        <taxon>Lactobacillaceae</taxon>
        <taxon>Schleiferilactobacillus</taxon>
    </lineage>
</organism>
<dbReference type="SMART" id="SM00866">
    <property type="entry name" value="UTRA"/>
    <property type="match status" value="1"/>
</dbReference>
<dbReference type="InterPro" id="IPR050679">
    <property type="entry name" value="Bact_HTH_transcr_reg"/>
</dbReference>
<dbReference type="OrthoDB" id="9815017at2"/>
<dbReference type="PROSITE" id="PS50949">
    <property type="entry name" value="HTH_GNTR"/>
    <property type="match status" value="1"/>
</dbReference>
<evidence type="ECO:0000256" key="3">
    <source>
        <dbReference type="ARBA" id="ARBA00023163"/>
    </source>
</evidence>
<comment type="caution">
    <text evidence="5">The sequence shown here is derived from an EMBL/GenBank/DDBJ whole genome shotgun (WGS) entry which is preliminary data.</text>
</comment>
<evidence type="ECO:0000259" key="4">
    <source>
        <dbReference type="PROSITE" id="PS50949"/>
    </source>
</evidence>
<dbReference type="InterPro" id="IPR000524">
    <property type="entry name" value="Tscrpt_reg_HTH_GntR"/>
</dbReference>
<dbReference type="InterPro" id="IPR036390">
    <property type="entry name" value="WH_DNA-bd_sf"/>
</dbReference>
<dbReference type="Proteomes" id="UP000051330">
    <property type="component" value="Unassembled WGS sequence"/>
</dbReference>
<dbReference type="InterPro" id="IPR028978">
    <property type="entry name" value="Chorismate_lyase_/UTRA_dom_sf"/>
</dbReference>
<keyword evidence="2" id="KW-0238">DNA-binding</keyword>
<dbReference type="Pfam" id="PF00392">
    <property type="entry name" value="GntR"/>
    <property type="match status" value="1"/>
</dbReference>
<dbReference type="SMART" id="SM00345">
    <property type="entry name" value="HTH_GNTR"/>
    <property type="match status" value="1"/>
</dbReference>
<keyword evidence="1" id="KW-0805">Transcription regulation</keyword>
<dbReference type="Gene3D" id="3.40.1410.10">
    <property type="entry name" value="Chorismate lyase-like"/>
    <property type="match status" value="1"/>
</dbReference>
<dbReference type="PANTHER" id="PTHR44846">
    <property type="entry name" value="MANNOSYL-D-GLYCERATE TRANSPORT/METABOLISM SYSTEM REPRESSOR MNGR-RELATED"/>
    <property type="match status" value="1"/>
</dbReference>
<dbReference type="InterPro" id="IPR036388">
    <property type="entry name" value="WH-like_DNA-bd_sf"/>
</dbReference>
<keyword evidence="3" id="KW-0804">Transcription</keyword>
<dbReference type="Pfam" id="PF07702">
    <property type="entry name" value="UTRA"/>
    <property type="match status" value="1"/>
</dbReference>
<keyword evidence="6" id="KW-1185">Reference proteome</keyword>
<dbReference type="GO" id="GO:0003700">
    <property type="term" value="F:DNA-binding transcription factor activity"/>
    <property type="evidence" value="ECO:0007669"/>
    <property type="project" value="InterPro"/>
</dbReference>
<name>A0A0R1MXU1_9LACO</name>
<accession>A0A0R1MXU1</accession>
<feature type="domain" description="HTH gntR-type" evidence="4">
    <location>
        <begin position="6"/>
        <end position="73"/>
    </location>
</feature>
<proteinExistence type="predicted"/>
<dbReference type="AlphaFoldDB" id="A0A0R1MXU1"/>
<dbReference type="EMBL" id="AZEC01000005">
    <property type="protein sequence ID" value="KRL12849.1"/>
    <property type="molecule type" value="Genomic_DNA"/>
</dbReference>
<evidence type="ECO:0000313" key="5">
    <source>
        <dbReference type="EMBL" id="KRL12849.1"/>
    </source>
</evidence>
<dbReference type="Gene3D" id="1.10.10.10">
    <property type="entry name" value="Winged helix-like DNA-binding domain superfamily/Winged helix DNA-binding domain"/>
    <property type="match status" value="1"/>
</dbReference>
<dbReference type="PATRIC" id="fig|1423792.3.peg.2435"/>
<dbReference type="SUPFAM" id="SSF46785">
    <property type="entry name" value="Winged helix' DNA-binding domain"/>
    <property type="match status" value="1"/>
</dbReference>
<dbReference type="STRING" id="1423792.FD09_GL002388"/>
<dbReference type="GO" id="GO:0003677">
    <property type="term" value="F:DNA binding"/>
    <property type="evidence" value="ECO:0007669"/>
    <property type="project" value="UniProtKB-KW"/>
</dbReference>
<evidence type="ECO:0000256" key="1">
    <source>
        <dbReference type="ARBA" id="ARBA00023015"/>
    </source>
</evidence>